<sequence>MAEERAPTLVGRLRSASTSVAGAVMDFNPQPGMWAATGTAIAFAPSLKELRAPLAGGANIEFDEHGHSARTIMTDEAGALTLSTTITKAPTVLDREQMVNEPALLTNTERRPTIVELLQSEEKHNWIETTRHALAAAWKFIYTPTGFLMTLYGLNIVAWGAMLFFVLLGAAPAMNHPSKDSINSPRKIWIEIDSQILNALFCVTGFGLAPWRFRDLYWLIQARMLHNQHAMKRLSKQNKSWFRPPAWYHGVDEESGEEKRVTFTGEVAPPTSIWKLSFVVWMMVLNTLLQGVLSGMMWGYNRINRPTWATGAFIGLGCGVSLLAGLMMWWEGRKVKKIEGPVIKLVESAPVELQTKTET</sequence>
<evidence type="ECO:0000313" key="3">
    <source>
        <dbReference type="Proteomes" id="UP000054321"/>
    </source>
</evidence>
<accession>A0A0C3CUH2</accession>
<dbReference type="OrthoDB" id="6407410at2759"/>
<dbReference type="InterPro" id="IPR021369">
    <property type="entry name" value="DUF2985"/>
</dbReference>
<dbReference type="EMBL" id="KN832874">
    <property type="protein sequence ID" value="KIN02609.1"/>
    <property type="molecule type" value="Genomic_DNA"/>
</dbReference>
<keyword evidence="1" id="KW-1133">Transmembrane helix</keyword>
<organism evidence="2 3">
    <name type="scientific">Oidiodendron maius (strain Zn)</name>
    <dbReference type="NCBI Taxonomy" id="913774"/>
    <lineage>
        <taxon>Eukaryota</taxon>
        <taxon>Fungi</taxon>
        <taxon>Dikarya</taxon>
        <taxon>Ascomycota</taxon>
        <taxon>Pezizomycotina</taxon>
        <taxon>Leotiomycetes</taxon>
        <taxon>Leotiomycetes incertae sedis</taxon>
        <taxon>Myxotrichaceae</taxon>
        <taxon>Oidiodendron</taxon>
    </lineage>
</organism>
<dbReference type="Proteomes" id="UP000054321">
    <property type="component" value="Unassembled WGS sequence"/>
</dbReference>
<keyword evidence="1" id="KW-0812">Transmembrane</keyword>
<dbReference type="PANTHER" id="PTHR35872">
    <property type="entry name" value="INTEGRAL MEMBRANE PROTEIN (AFU_ORTHOLOGUE AFUA_5G07110)"/>
    <property type="match status" value="1"/>
</dbReference>
<keyword evidence="1" id="KW-0472">Membrane</keyword>
<dbReference type="InParanoid" id="A0A0C3CUH2"/>
<protein>
    <submittedName>
        <fullName evidence="2">Uncharacterized protein</fullName>
    </submittedName>
</protein>
<dbReference type="PANTHER" id="PTHR35872:SF1">
    <property type="entry name" value="ALPHA-L-RHAMNOSIDASE C"/>
    <property type="match status" value="1"/>
</dbReference>
<feature type="transmembrane region" description="Helical" evidence="1">
    <location>
        <begin position="312"/>
        <end position="330"/>
    </location>
</feature>
<feature type="transmembrane region" description="Helical" evidence="1">
    <location>
        <begin position="278"/>
        <end position="300"/>
    </location>
</feature>
<evidence type="ECO:0000313" key="2">
    <source>
        <dbReference type="EMBL" id="KIN02609.1"/>
    </source>
</evidence>
<evidence type="ECO:0000256" key="1">
    <source>
        <dbReference type="SAM" id="Phobius"/>
    </source>
</evidence>
<gene>
    <name evidence="2" type="ORF">OIDMADRAFT_52445</name>
</gene>
<reference evidence="3" key="2">
    <citation type="submission" date="2015-01" db="EMBL/GenBank/DDBJ databases">
        <title>Evolutionary Origins and Diversification of the Mycorrhizal Mutualists.</title>
        <authorList>
            <consortium name="DOE Joint Genome Institute"/>
            <consortium name="Mycorrhizal Genomics Consortium"/>
            <person name="Kohler A."/>
            <person name="Kuo A."/>
            <person name="Nagy L.G."/>
            <person name="Floudas D."/>
            <person name="Copeland A."/>
            <person name="Barry K.W."/>
            <person name="Cichocki N."/>
            <person name="Veneault-Fourrey C."/>
            <person name="LaButti K."/>
            <person name="Lindquist E.A."/>
            <person name="Lipzen A."/>
            <person name="Lundell T."/>
            <person name="Morin E."/>
            <person name="Murat C."/>
            <person name="Riley R."/>
            <person name="Ohm R."/>
            <person name="Sun H."/>
            <person name="Tunlid A."/>
            <person name="Henrissat B."/>
            <person name="Grigoriev I.V."/>
            <person name="Hibbett D.S."/>
            <person name="Martin F."/>
        </authorList>
    </citation>
    <scope>NUCLEOTIDE SEQUENCE [LARGE SCALE GENOMIC DNA]</scope>
    <source>
        <strain evidence="3">Zn</strain>
    </source>
</reference>
<dbReference type="STRING" id="913774.A0A0C3CUH2"/>
<feature type="transmembrane region" description="Helical" evidence="1">
    <location>
        <begin position="194"/>
        <end position="213"/>
    </location>
</feature>
<keyword evidence="3" id="KW-1185">Reference proteome</keyword>
<proteinExistence type="predicted"/>
<name>A0A0C3CUH2_OIDMZ</name>
<dbReference type="AlphaFoldDB" id="A0A0C3CUH2"/>
<reference evidence="2 3" key="1">
    <citation type="submission" date="2014-04" db="EMBL/GenBank/DDBJ databases">
        <authorList>
            <consortium name="DOE Joint Genome Institute"/>
            <person name="Kuo A."/>
            <person name="Martino E."/>
            <person name="Perotto S."/>
            <person name="Kohler A."/>
            <person name="Nagy L.G."/>
            <person name="Floudas D."/>
            <person name="Copeland A."/>
            <person name="Barry K.W."/>
            <person name="Cichocki N."/>
            <person name="Veneault-Fourrey C."/>
            <person name="LaButti K."/>
            <person name="Lindquist E.A."/>
            <person name="Lipzen A."/>
            <person name="Lundell T."/>
            <person name="Morin E."/>
            <person name="Murat C."/>
            <person name="Sun H."/>
            <person name="Tunlid A."/>
            <person name="Henrissat B."/>
            <person name="Grigoriev I.V."/>
            <person name="Hibbett D.S."/>
            <person name="Martin F."/>
            <person name="Nordberg H.P."/>
            <person name="Cantor M.N."/>
            <person name="Hua S.X."/>
        </authorList>
    </citation>
    <scope>NUCLEOTIDE SEQUENCE [LARGE SCALE GENOMIC DNA]</scope>
    <source>
        <strain evidence="2 3">Zn</strain>
    </source>
</reference>
<feature type="transmembrane region" description="Helical" evidence="1">
    <location>
        <begin position="151"/>
        <end position="174"/>
    </location>
</feature>
<dbReference type="HOGENOM" id="CLU_031135_1_0_1"/>
<dbReference type="Pfam" id="PF11204">
    <property type="entry name" value="DUF2985"/>
    <property type="match status" value="1"/>
</dbReference>